<protein>
    <submittedName>
        <fullName evidence="1">Uncharacterized protein</fullName>
    </submittedName>
</protein>
<proteinExistence type="predicted"/>
<name>A0A7J6Q3E1_PEROL</name>
<reference evidence="1 2" key="1">
    <citation type="submission" date="2020-04" db="EMBL/GenBank/DDBJ databases">
        <title>Perkinsus olseni comparative genomics.</title>
        <authorList>
            <person name="Bogema D.R."/>
        </authorList>
    </citation>
    <scope>NUCLEOTIDE SEQUENCE [LARGE SCALE GENOMIC DNA]</scope>
    <source>
        <strain evidence="1">ATCC PRA-205</strain>
    </source>
</reference>
<dbReference type="AlphaFoldDB" id="A0A7J6Q3E1"/>
<evidence type="ECO:0000313" key="2">
    <source>
        <dbReference type="Proteomes" id="UP000574390"/>
    </source>
</evidence>
<comment type="caution">
    <text evidence="1">The sequence shown here is derived from an EMBL/GenBank/DDBJ whole genome shotgun (WGS) entry which is preliminary data.</text>
</comment>
<organism evidence="1 2">
    <name type="scientific">Perkinsus olseni</name>
    <name type="common">Perkinsus atlanticus</name>
    <dbReference type="NCBI Taxonomy" id="32597"/>
    <lineage>
        <taxon>Eukaryota</taxon>
        <taxon>Sar</taxon>
        <taxon>Alveolata</taxon>
        <taxon>Perkinsozoa</taxon>
        <taxon>Perkinsea</taxon>
        <taxon>Perkinsida</taxon>
        <taxon>Perkinsidae</taxon>
        <taxon>Perkinsus</taxon>
    </lineage>
</organism>
<evidence type="ECO:0000313" key="1">
    <source>
        <dbReference type="EMBL" id="KAF4703034.1"/>
    </source>
</evidence>
<accession>A0A7J6Q3E1</accession>
<sequence length="190" mass="21198">MSSSSSSRPSEGSDAWQPGLGAFLRRKGIGVKERGGEGDVKLTEMTAEQQEEEARKKNREVLSRGEISNVLEWIRVCSVEYLPWRLDETWWDVNLSVATGVPEMHTAGTARPQFSGWCSQAETQYGGLQEARLQVDLSRVFFIECAEDVNAVLAARETLGRMIPPPTILQDRFNKVAKAFYVLDVDCTAL</sequence>
<gene>
    <name evidence="1" type="ORF">FOZ62_022098</name>
</gene>
<dbReference type="Proteomes" id="UP000574390">
    <property type="component" value="Unassembled WGS sequence"/>
</dbReference>
<dbReference type="EMBL" id="JABANM010032375">
    <property type="protein sequence ID" value="KAF4703034.1"/>
    <property type="molecule type" value="Genomic_DNA"/>
</dbReference>